<proteinExistence type="predicted"/>
<evidence type="ECO:0000313" key="2">
    <source>
        <dbReference type="Proteomes" id="UP000033423"/>
    </source>
</evidence>
<name>A0A0F3GMM9_9BACT</name>
<comment type="caution">
    <text evidence="1">The sequence shown here is derived from an EMBL/GenBank/DDBJ whole genome shotgun (WGS) entry which is preliminary data.</text>
</comment>
<protein>
    <submittedName>
        <fullName evidence="1">Uncharacterized protein</fullName>
    </submittedName>
</protein>
<organism evidence="1 2">
    <name type="scientific">Candidatus Magnetobacterium bavaricum</name>
    <dbReference type="NCBI Taxonomy" id="29290"/>
    <lineage>
        <taxon>Bacteria</taxon>
        <taxon>Pseudomonadati</taxon>
        <taxon>Nitrospirota</taxon>
        <taxon>Thermodesulfovibrionia</taxon>
        <taxon>Thermodesulfovibrionales</taxon>
        <taxon>Candidatus Magnetobacteriaceae</taxon>
        <taxon>Candidatus Magnetobacterium</taxon>
    </lineage>
</organism>
<sequence length="30" mass="3502">AKVDDFELKTLATDLKLQTEQLREQVQNVQ</sequence>
<keyword evidence="2" id="KW-1185">Reference proteome</keyword>
<dbReference type="EMBL" id="LACI01002489">
    <property type="protein sequence ID" value="KJU81928.1"/>
    <property type="molecule type" value="Genomic_DNA"/>
</dbReference>
<feature type="non-terminal residue" evidence="1">
    <location>
        <position position="1"/>
    </location>
</feature>
<dbReference type="AlphaFoldDB" id="A0A0F3GMM9"/>
<gene>
    <name evidence="1" type="ORF">MBAV_005876</name>
</gene>
<evidence type="ECO:0000313" key="1">
    <source>
        <dbReference type="EMBL" id="KJU81928.1"/>
    </source>
</evidence>
<reference evidence="1 2" key="1">
    <citation type="submission" date="2015-02" db="EMBL/GenBank/DDBJ databases">
        <title>Single-cell genomics of uncultivated deep-branching MTB reveals a conserved set of magnetosome genes.</title>
        <authorList>
            <person name="Kolinko S."/>
            <person name="Richter M."/>
            <person name="Glockner F.O."/>
            <person name="Brachmann A."/>
            <person name="Schuler D."/>
        </authorList>
    </citation>
    <scope>NUCLEOTIDE SEQUENCE [LARGE SCALE GENOMIC DNA]</scope>
    <source>
        <strain evidence="1">TM-1</strain>
    </source>
</reference>
<accession>A0A0F3GMM9</accession>
<dbReference type="Proteomes" id="UP000033423">
    <property type="component" value="Unassembled WGS sequence"/>
</dbReference>